<dbReference type="OrthoDB" id="5422293at2759"/>
<accession>A0A8H6RQ32</accession>
<evidence type="ECO:0000313" key="2">
    <source>
        <dbReference type="EMBL" id="KAF7195109.1"/>
    </source>
</evidence>
<protein>
    <submittedName>
        <fullName evidence="2">Uncharacterized protein</fullName>
    </submittedName>
</protein>
<evidence type="ECO:0000313" key="3">
    <source>
        <dbReference type="Proteomes" id="UP000660729"/>
    </source>
</evidence>
<gene>
    <name evidence="2" type="ORF">HII31_03577</name>
</gene>
<sequence length="234" mass="27385">MQKSSSFVRRFLAIFSCCSPSSTEQDTDTDFDRKEWTEPTDDAFPSFPPAPPREMLNDRAKFTQQVRRRRFGAPRGILEDQPQYALFRLYEHIMLDDNIGMRNELESFWWKPWPVHEIPDPGDHVQPERYAVFACIPALLVEAFNQRIDIGLRRQGDSIMNEDEREALARSLPAKTVYERVPAWTRHVKPLDETLCIPHEMEGLPQLSNLDDDRASPAFKEKNILLWHPHIHFV</sequence>
<dbReference type="AlphaFoldDB" id="A0A8H6RQ32"/>
<name>A0A8H6RQ32_9PEZI</name>
<dbReference type="EMBL" id="JABCIY010000043">
    <property type="protein sequence ID" value="KAF7195109.1"/>
    <property type="molecule type" value="Genomic_DNA"/>
</dbReference>
<organism evidence="2 3">
    <name type="scientific">Pseudocercospora fuligena</name>
    <dbReference type="NCBI Taxonomy" id="685502"/>
    <lineage>
        <taxon>Eukaryota</taxon>
        <taxon>Fungi</taxon>
        <taxon>Dikarya</taxon>
        <taxon>Ascomycota</taxon>
        <taxon>Pezizomycotina</taxon>
        <taxon>Dothideomycetes</taxon>
        <taxon>Dothideomycetidae</taxon>
        <taxon>Mycosphaerellales</taxon>
        <taxon>Mycosphaerellaceae</taxon>
        <taxon>Pseudocercospora</taxon>
    </lineage>
</organism>
<reference evidence="2" key="1">
    <citation type="submission" date="2020-04" db="EMBL/GenBank/DDBJ databases">
        <title>Draft genome resource of the tomato pathogen Pseudocercospora fuligena.</title>
        <authorList>
            <person name="Zaccaron A."/>
        </authorList>
    </citation>
    <scope>NUCLEOTIDE SEQUENCE</scope>
    <source>
        <strain evidence="2">PF001</strain>
    </source>
</reference>
<comment type="caution">
    <text evidence="2">The sequence shown here is derived from an EMBL/GenBank/DDBJ whole genome shotgun (WGS) entry which is preliminary data.</text>
</comment>
<feature type="region of interest" description="Disordered" evidence="1">
    <location>
        <begin position="19"/>
        <end position="55"/>
    </location>
</feature>
<evidence type="ECO:0000256" key="1">
    <source>
        <dbReference type="SAM" id="MobiDB-lite"/>
    </source>
</evidence>
<dbReference type="Proteomes" id="UP000660729">
    <property type="component" value="Unassembled WGS sequence"/>
</dbReference>
<keyword evidence="3" id="KW-1185">Reference proteome</keyword>
<proteinExistence type="predicted"/>